<keyword evidence="4" id="KW-1185">Reference proteome</keyword>
<proteinExistence type="predicted"/>
<keyword evidence="1" id="KW-1133">Transmembrane helix</keyword>
<comment type="caution">
    <text evidence="3">The sequence shown here is derived from an EMBL/GenBank/DDBJ whole genome shotgun (WGS) entry which is preliminary data.</text>
</comment>
<dbReference type="Proteomes" id="UP000542674">
    <property type="component" value="Unassembled WGS sequence"/>
</dbReference>
<feature type="domain" description="DUF4190" evidence="2">
    <location>
        <begin position="23"/>
        <end position="76"/>
    </location>
</feature>
<evidence type="ECO:0000256" key="1">
    <source>
        <dbReference type="SAM" id="Phobius"/>
    </source>
</evidence>
<dbReference type="EMBL" id="JACHJS010000001">
    <property type="protein sequence ID" value="MBB4968323.1"/>
    <property type="molecule type" value="Genomic_DNA"/>
</dbReference>
<dbReference type="InterPro" id="IPR025241">
    <property type="entry name" value="DUF4190"/>
</dbReference>
<dbReference type="EC" id="5.2.1.8" evidence="3"/>
<dbReference type="GO" id="GO:0003755">
    <property type="term" value="F:peptidyl-prolyl cis-trans isomerase activity"/>
    <property type="evidence" value="ECO:0007669"/>
    <property type="project" value="UniProtKB-EC"/>
</dbReference>
<feature type="transmembrane region" description="Helical" evidence="1">
    <location>
        <begin position="23"/>
        <end position="45"/>
    </location>
</feature>
<evidence type="ECO:0000313" key="3">
    <source>
        <dbReference type="EMBL" id="MBB4968323.1"/>
    </source>
</evidence>
<dbReference type="Pfam" id="PF13828">
    <property type="entry name" value="DUF4190"/>
    <property type="match status" value="1"/>
</dbReference>
<sequence>MSQSYPPPPPGYHPTQPRGTNSLAIAALICAFVFSPVGIILGIIAKKQIRQTGEEGSGLATAALVISIFFTVVAVIAIILSFVVFAAAVDQINDLPNYVPTT</sequence>
<keyword evidence="1" id="KW-0812">Transmembrane</keyword>
<feature type="transmembrane region" description="Helical" evidence="1">
    <location>
        <begin position="57"/>
        <end position="89"/>
    </location>
</feature>
<keyword evidence="3" id="KW-0413">Isomerase</keyword>
<accession>A0A7W7T826</accession>
<dbReference type="AlphaFoldDB" id="A0A7W7T826"/>
<evidence type="ECO:0000259" key="2">
    <source>
        <dbReference type="Pfam" id="PF13828"/>
    </source>
</evidence>
<gene>
    <name evidence="3" type="ORF">F4559_005682</name>
</gene>
<dbReference type="RefSeq" id="WP_184673769.1">
    <property type="nucleotide sequence ID" value="NZ_BAABAI010000028.1"/>
</dbReference>
<name>A0A7W7T826_9PSEU</name>
<protein>
    <submittedName>
        <fullName evidence="3">Peptidyl-prolyl cis-trans isomerase B (Cyclophilin B)</fullName>
        <ecNumber evidence="3">5.2.1.8</ecNumber>
    </submittedName>
</protein>
<reference evidence="3 4" key="1">
    <citation type="submission" date="2020-08" db="EMBL/GenBank/DDBJ databases">
        <title>Sequencing the genomes of 1000 actinobacteria strains.</title>
        <authorList>
            <person name="Klenk H.-P."/>
        </authorList>
    </citation>
    <scope>NUCLEOTIDE SEQUENCE [LARGE SCALE GENOMIC DNA]</scope>
    <source>
        <strain evidence="3 4">DSM 45084</strain>
    </source>
</reference>
<evidence type="ECO:0000313" key="4">
    <source>
        <dbReference type="Proteomes" id="UP000542674"/>
    </source>
</evidence>
<organism evidence="3 4">
    <name type="scientific">Saccharothrix violaceirubra</name>
    <dbReference type="NCBI Taxonomy" id="413306"/>
    <lineage>
        <taxon>Bacteria</taxon>
        <taxon>Bacillati</taxon>
        <taxon>Actinomycetota</taxon>
        <taxon>Actinomycetes</taxon>
        <taxon>Pseudonocardiales</taxon>
        <taxon>Pseudonocardiaceae</taxon>
        <taxon>Saccharothrix</taxon>
    </lineage>
</organism>
<keyword evidence="1" id="KW-0472">Membrane</keyword>